<proteinExistence type="predicted"/>
<comment type="caution">
    <text evidence="1">The sequence shown here is derived from an EMBL/GenBank/DDBJ whole genome shotgun (WGS) entry which is preliminary data.</text>
</comment>
<keyword evidence="2" id="KW-1185">Reference proteome</keyword>
<evidence type="ECO:0000313" key="1">
    <source>
        <dbReference type="EMBL" id="MCQ8104860.1"/>
    </source>
</evidence>
<organism evidence="1 2">
    <name type="scientific">Methylomonas subterranea</name>
    <dbReference type="NCBI Taxonomy" id="2952225"/>
    <lineage>
        <taxon>Bacteria</taxon>
        <taxon>Pseudomonadati</taxon>
        <taxon>Pseudomonadota</taxon>
        <taxon>Gammaproteobacteria</taxon>
        <taxon>Methylococcales</taxon>
        <taxon>Methylococcaceae</taxon>
        <taxon>Methylomonas</taxon>
    </lineage>
</organism>
<dbReference type="EMBL" id="JANIBJ010000021">
    <property type="protein sequence ID" value="MCQ8104860.1"/>
    <property type="molecule type" value="Genomic_DNA"/>
</dbReference>
<name>A0ABT1THC5_9GAMM</name>
<dbReference type="RefSeq" id="WP_256602676.1">
    <property type="nucleotide sequence ID" value="NZ_JANIBJ010000021.1"/>
</dbReference>
<accession>A0ABT1THC5</accession>
<sequence>MENMTVIYQFPTYVAEVMEVIGDGNWFVHNFKVGVHSEALNLVGYLYNAEFDGSSYTACVDLNVFQFLVNSVKKNAPKYEYRMAIAYLAFFQIAGIEVDPTYAVYEKVNHQPEPA</sequence>
<protein>
    <submittedName>
        <fullName evidence="1">Uncharacterized protein</fullName>
    </submittedName>
</protein>
<evidence type="ECO:0000313" key="2">
    <source>
        <dbReference type="Proteomes" id="UP001524499"/>
    </source>
</evidence>
<dbReference type="Proteomes" id="UP001524499">
    <property type="component" value="Unassembled WGS sequence"/>
</dbReference>
<reference evidence="1 2" key="1">
    <citation type="submission" date="2022-07" db="EMBL/GenBank/DDBJ databases">
        <title>Methylomonas rivi sp. nov., Methylomonas rosea sp. nov., Methylomonas aureus sp. nov. and Methylomonas subterranea sp. nov., four novel methanotrophs isolated from a freshwater creek and the deep terrestrial subsurface.</title>
        <authorList>
            <person name="Abin C."/>
            <person name="Sankaranarayanan K."/>
            <person name="Garner C."/>
            <person name="Sindelar R."/>
            <person name="Kotary K."/>
            <person name="Garner R."/>
            <person name="Barclay S."/>
            <person name="Lawson P."/>
            <person name="Krumholz L."/>
        </authorList>
    </citation>
    <scope>NUCLEOTIDE SEQUENCE [LARGE SCALE GENOMIC DNA]</scope>
    <source>
        <strain evidence="1 2">SURF-2</strain>
    </source>
</reference>
<gene>
    <name evidence="1" type="ORF">NP590_12155</name>
</gene>